<dbReference type="Proteomes" id="UP000282597">
    <property type="component" value="Chromosome"/>
</dbReference>
<keyword evidence="2" id="KW-1185">Reference proteome</keyword>
<dbReference type="AlphaFoldDB" id="A0A2Z6EWN3"/>
<organism evidence="1 2">
    <name type="scientific">Mycoavidus cysteinexigens</name>
    <dbReference type="NCBI Taxonomy" id="1553431"/>
    <lineage>
        <taxon>Bacteria</taxon>
        <taxon>Pseudomonadati</taxon>
        <taxon>Pseudomonadota</taxon>
        <taxon>Betaproteobacteria</taxon>
        <taxon>Burkholderiales</taxon>
        <taxon>Burkholderiaceae</taxon>
        <taxon>Mycoavidus</taxon>
    </lineage>
</organism>
<accession>A0A2Z6EWN3</accession>
<proteinExistence type="predicted"/>
<protein>
    <submittedName>
        <fullName evidence="1">Anti-repressor protein</fullName>
    </submittedName>
</protein>
<reference evidence="1 2" key="1">
    <citation type="journal article" date="2018" name="Microbes Environ.">
        <title>Comparative Genomic Insights into Endofungal Lifestyles of Two Bacterial Endosymbionts, Mycoavidus cysteinexigens and Burkholderia rhizoxinica.</title>
        <authorList>
            <person name="Sharmin D."/>
            <person name="Guo Y."/>
            <person name="Nishizawa T."/>
            <person name="Ohshima S."/>
            <person name="Sato Y."/>
            <person name="Takashima Y."/>
            <person name="Narisawa K."/>
            <person name="Ohta H."/>
        </authorList>
    </citation>
    <scope>NUCLEOTIDE SEQUENCE [LARGE SCALE GENOMIC DNA]</scope>
    <source>
        <strain evidence="1 2">B1-EB</strain>
    </source>
</reference>
<dbReference type="InterPro" id="IPR014054">
    <property type="entry name" value="Phage_regulatory_Rha"/>
</dbReference>
<dbReference type="Pfam" id="PF09669">
    <property type="entry name" value="Phage_pRha"/>
    <property type="match status" value="1"/>
</dbReference>
<name>A0A2Z6EWN3_9BURK</name>
<gene>
    <name evidence="1" type="ORF">MCB1EB_1651</name>
</gene>
<dbReference type="EMBL" id="AP018150">
    <property type="protein sequence ID" value="BBE09812.1"/>
    <property type="molecule type" value="Genomic_DNA"/>
</dbReference>
<dbReference type="KEGG" id="mcys:MCB1EB_1651"/>
<dbReference type="RefSeq" id="WP_052394041.1">
    <property type="nucleotide sequence ID" value="NZ_AP018150.1"/>
</dbReference>
<evidence type="ECO:0000313" key="2">
    <source>
        <dbReference type="Proteomes" id="UP000282597"/>
    </source>
</evidence>
<sequence length="198" mass="22935">MTTSIITTGAIARSNIPTMSSLEIARLTDKTHNNVLRDIRNVLIQAEIDLLRFEQIEKFANNRTRVVYNLPRLECDLIVSGYSVKYRWSIIQRWHELEKQAAQRSLPSTTLLPVEQIKELQIRLDRLSNLFNPLSQPFGDVTDISRLLRGRCPRLNKPVPSYVNVLDTSAEIHENWPTWKFHVSPTKKLAPKHELEEV</sequence>
<evidence type="ECO:0000313" key="1">
    <source>
        <dbReference type="EMBL" id="BBE09812.1"/>
    </source>
</evidence>